<accession>A0AAD7YTC4</accession>
<feature type="region of interest" description="Disordered" evidence="1">
    <location>
        <begin position="70"/>
        <end position="99"/>
    </location>
</feature>
<keyword evidence="3" id="KW-1185">Reference proteome</keyword>
<proteinExistence type="predicted"/>
<reference evidence="2" key="1">
    <citation type="submission" date="2023-03" db="EMBL/GenBank/DDBJ databases">
        <title>Chromosome-level genomes of two armyworms, Mythimna separata and Mythimna loreyi, provide insights into the biosynthesis and reception of sex pheromones.</title>
        <authorList>
            <person name="Zhao H."/>
        </authorList>
    </citation>
    <scope>NUCLEOTIDE SEQUENCE</scope>
    <source>
        <strain evidence="2">BeijingLab</strain>
        <tissue evidence="2">Pupa</tissue>
    </source>
</reference>
<evidence type="ECO:0000256" key="1">
    <source>
        <dbReference type="SAM" id="MobiDB-lite"/>
    </source>
</evidence>
<name>A0AAD7YTC4_MYTSE</name>
<gene>
    <name evidence="2" type="ORF">PYW07_016207</name>
</gene>
<organism evidence="2 3">
    <name type="scientific">Mythimna separata</name>
    <name type="common">Oriental armyworm</name>
    <name type="synonym">Pseudaletia separata</name>
    <dbReference type="NCBI Taxonomy" id="271217"/>
    <lineage>
        <taxon>Eukaryota</taxon>
        <taxon>Metazoa</taxon>
        <taxon>Ecdysozoa</taxon>
        <taxon>Arthropoda</taxon>
        <taxon>Hexapoda</taxon>
        <taxon>Insecta</taxon>
        <taxon>Pterygota</taxon>
        <taxon>Neoptera</taxon>
        <taxon>Endopterygota</taxon>
        <taxon>Lepidoptera</taxon>
        <taxon>Glossata</taxon>
        <taxon>Ditrysia</taxon>
        <taxon>Noctuoidea</taxon>
        <taxon>Noctuidae</taxon>
        <taxon>Noctuinae</taxon>
        <taxon>Hadenini</taxon>
        <taxon>Mythimna</taxon>
    </lineage>
</organism>
<dbReference type="EMBL" id="JARGEI010000010">
    <property type="protein sequence ID" value="KAJ8725249.1"/>
    <property type="molecule type" value="Genomic_DNA"/>
</dbReference>
<dbReference type="Proteomes" id="UP001231518">
    <property type="component" value="Chromosome 7"/>
</dbReference>
<evidence type="ECO:0000313" key="2">
    <source>
        <dbReference type="EMBL" id="KAJ8725249.1"/>
    </source>
</evidence>
<evidence type="ECO:0000313" key="3">
    <source>
        <dbReference type="Proteomes" id="UP001231518"/>
    </source>
</evidence>
<dbReference type="AlphaFoldDB" id="A0AAD7YTC4"/>
<sequence>MNSKMFQFKMHLAAQLGKIVHMTNRTATSVGRLNITNTTLKHIQDTPQVRWEWTDPNIYPRYRQHESFILPQQRQQLPRKARPYTPDRKHPHKFFRSYP</sequence>
<protein>
    <submittedName>
        <fullName evidence="2">Uncharacterized protein</fullName>
    </submittedName>
</protein>
<feature type="compositionally biased region" description="Basic residues" evidence="1">
    <location>
        <begin position="89"/>
        <end position="99"/>
    </location>
</feature>
<comment type="caution">
    <text evidence="2">The sequence shown here is derived from an EMBL/GenBank/DDBJ whole genome shotgun (WGS) entry which is preliminary data.</text>
</comment>